<evidence type="ECO:0000313" key="2">
    <source>
        <dbReference type="Proteomes" id="UP000545774"/>
    </source>
</evidence>
<name>A0ACA9ASY4_9CAUD</name>
<proteinExistence type="predicted"/>
<dbReference type="EMBL" id="CAJDKB010000002">
    <property type="protein sequence ID" value="CAD0300256.1"/>
    <property type="molecule type" value="Genomic_DNA"/>
</dbReference>
<reference evidence="1" key="1">
    <citation type="submission" date="2020-07" db="EMBL/GenBank/DDBJ databases">
        <authorList>
            <person name="Ladero V."/>
        </authorList>
    </citation>
    <scope>NUCLEOTIDE SEQUENCE</scope>
</reference>
<keyword evidence="2" id="KW-1185">Reference proteome</keyword>
<evidence type="ECO:0000313" key="1">
    <source>
        <dbReference type="EMBL" id="CAD0300256.1"/>
    </source>
</evidence>
<protein>
    <submittedName>
        <fullName evidence="1">Uncharacterized protein</fullName>
    </submittedName>
</protein>
<dbReference type="Proteomes" id="UP000545774">
    <property type="component" value="Unassembled WGS sequence"/>
</dbReference>
<sequence>MIGYIVALIAWSLLMIVLGLNIASKDYESRIENIKGSVAFHKDQKEMFVEQARAIVEENNKLKERNAQLINENKKFKKELDKQSNTTYNIFY</sequence>
<comment type="caution">
    <text evidence="1">The sequence shown here is derived from an EMBL/GenBank/DDBJ whole genome shotgun (WGS) entry which is preliminary data.</text>
</comment>
<accession>A0ACA9ASY4</accession>
<organism evidence="1 2">
    <name type="scientific">Enterococcus phage vB_EhiS_268</name>
    <dbReference type="NCBI Taxonomy" id="2736817"/>
    <lineage>
        <taxon>Viruses</taxon>
        <taxon>Duplodnaviria</taxon>
        <taxon>Heunggongvirae</taxon>
        <taxon>Uroviricota</taxon>
        <taxon>Caudoviricetes</taxon>
        <taxon>Delfunavirus</taxon>
        <taxon>Delfunavirus v268</taxon>
    </lineage>
</organism>